<dbReference type="Proteomes" id="UP000002651">
    <property type="component" value="Chromosome"/>
</dbReference>
<reference evidence="1 2" key="1">
    <citation type="journal article" date="2012" name="J. Bacteriol.">
        <title>Whole-genome sequences of Bacillus subtilis and close relatives.</title>
        <authorList>
            <person name="Earl A.M."/>
            <person name="Eppinger M."/>
            <person name="Fricke W.F."/>
            <person name="Rosovitz M.J."/>
            <person name="Rasko D.A."/>
            <person name="Daugherty S."/>
            <person name="Losick R."/>
            <person name="Kolter R."/>
            <person name="Ravel J."/>
        </authorList>
    </citation>
    <scope>NUCLEOTIDE SEQUENCE [LARGE SCALE GENOMIC DNA]</scope>
    <source>
        <strain evidence="2">DSM 15029 / JCM 12233 / NBRC 101239 / NRRL B-23049 / TU-B-10</strain>
    </source>
</reference>
<dbReference type="KEGG" id="bst:GYO_2899"/>
<dbReference type="AlphaFoldDB" id="G4NXR6"/>
<organism evidence="1 2">
    <name type="scientific">Bacillus spizizenii (strain DSM 15029 / JCM 12233 / NBRC 101239 / NRRL B-23049 / TU-B-10)</name>
    <name type="common">Bacillus subtilis subsp. spizizenii</name>
    <dbReference type="NCBI Taxonomy" id="1052585"/>
    <lineage>
        <taxon>Bacteria</taxon>
        <taxon>Bacillati</taxon>
        <taxon>Bacillota</taxon>
        <taxon>Bacilli</taxon>
        <taxon>Bacillales</taxon>
        <taxon>Bacillaceae</taxon>
        <taxon>Bacillus</taxon>
    </lineage>
</organism>
<name>G4NXR6_BACS4</name>
<proteinExistence type="predicted"/>
<accession>G4NXR6</accession>
<gene>
    <name evidence="1" type="ordered locus">GYO_2899</name>
</gene>
<dbReference type="HOGENOM" id="CLU_3285183_0_0_9"/>
<sequence>MKTALQTAISKFPQIELVHKEEECQNSSSFMWMECRNVLL</sequence>
<keyword evidence="2" id="KW-1185">Reference proteome</keyword>
<evidence type="ECO:0000313" key="2">
    <source>
        <dbReference type="Proteomes" id="UP000002651"/>
    </source>
</evidence>
<protein>
    <submittedName>
        <fullName evidence="1">Uncharacterized protein</fullName>
    </submittedName>
</protein>
<dbReference type="EMBL" id="CP002905">
    <property type="protein sequence ID" value="AEP87506.1"/>
    <property type="molecule type" value="Genomic_DNA"/>
</dbReference>
<evidence type="ECO:0000313" key="1">
    <source>
        <dbReference type="EMBL" id="AEP87506.1"/>
    </source>
</evidence>